<dbReference type="InterPro" id="IPR003488">
    <property type="entry name" value="DprA"/>
</dbReference>
<evidence type="ECO:0000313" key="4">
    <source>
        <dbReference type="EMBL" id="SET69065.1"/>
    </source>
</evidence>
<evidence type="ECO:0000256" key="1">
    <source>
        <dbReference type="ARBA" id="ARBA00006525"/>
    </source>
</evidence>
<dbReference type="OrthoDB" id="9785707at2"/>
<dbReference type="NCBIfam" id="TIGR00732">
    <property type="entry name" value="dprA"/>
    <property type="match status" value="1"/>
</dbReference>
<accession>A0A1I0GDZ1</accession>
<keyword evidence="5" id="KW-1185">Reference proteome</keyword>
<dbReference type="Gene3D" id="1.10.10.10">
    <property type="entry name" value="Winged helix-like DNA-binding domain superfamily/Winged helix DNA-binding domain"/>
    <property type="match status" value="1"/>
</dbReference>
<protein>
    <submittedName>
        <fullName evidence="4">DNA processing protein</fullName>
    </submittedName>
</protein>
<proteinExistence type="inferred from homology"/>
<dbReference type="EMBL" id="FOHK01000011">
    <property type="protein sequence ID" value="SET69065.1"/>
    <property type="molecule type" value="Genomic_DNA"/>
</dbReference>
<dbReference type="PANTHER" id="PTHR43022">
    <property type="entry name" value="PROTEIN SMF"/>
    <property type="match status" value="1"/>
</dbReference>
<comment type="similarity">
    <text evidence="1">Belongs to the DprA/Smf family.</text>
</comment>
<reference evidence="4 5" key="1">
    <citation type="submission" date="2016-10" db="EMBL/GenBank/DDBJ databases">
        <authorList>
            <person name="de Groot N.N."/>
        </authorList>
    </citation>
    <scope>NUCLEOTIDE SEQUENCE [LARGE SCALE GENOMIC DNA]</scope>
    <source>
        <strain evidence="4 5">DSM 19706</strain>
    </source>
</reference>
<dbReference type="Proteomes" id="UP000199308">
    <property type="component" value="Unassembled WGS sequence"/>
</dbReference>
<evidence type="ECO:0000313" key="5">
    <source>
        <dbReference type="Proteomes" id="UP000199308"/>
    </source>
</evidence>
<feature type="domain" description="Smf/DprA SLOG" evidence="2">
    <location>
        <begin position="73"/>
        <end position="281"/>
    </location>
</feature>
<dbReference type="InterPro" id="IPR036388">
    <property type="entry name" value="WH-like_DNA-bd_sf"/>
</dbReference>
<evidence type="ECO:0000259" key="2">
    <source>
        <dbReference type="Pfam" id="PF02481"/>
    </source>
</evidence>
<sequence>MPDKSTLKWIAISRMPKLSTHINSLQKKHQFGVIANQNHQSFLARAALVQPTQTCLAQAQHIAEQCAALDIAVLTPDDAAYPPLLTTIFDPPLVLYVRGNKQLLTAPQLAIIGSRNASPFGRQFAKDIATALSMCDVTITSGLAIGIDGFAHSGSVASNQPTIAVVANGLDTVYPKRHRQLAKAILAGGGAIVSEQPPGTPALPAYFPQRNRIISGLSLGTLVVEGKIKSGSLITARLALEQSREVFAVPGSPLNPNAEGCNALIRDGAHVVQSAKDITHVLSKLAPIKAYEPAVELPLKKIEKKRRKSLSSDPLLDTVDYEVTPVDEVISRCKLPTEEILYRLTMLELRGLVATVPGGFIRVKRG</sequence>
<dbReference type="PANTHER" id="PTHR43022:SF1">
    <property type="entry name" value="PROTEIN SMF"/>
    <property type="match status" value="1"/>
</dbReference>
<dbReference type="GO" id="GO:0009294">
    <property type="term" value="P:DNA-mediated transformation"/>
    <property type="evidence" value="ECO:0007669"/>
    <property type="project" value="InterPro"/>
</dbReference>
<dbReference type="STRING" id="349064.SAMN05660429_02427"/>
<dbReference type="AlphaFoldDB" id="A0A1I0GDZ1"/>
<dbReference type="InterPro" id="IPR057666">
    <property type="entry name" value="DrpA_SLOG"/>
</dbReference>
<gene>
    <name evidence="4" type="ORF">SAMN05660429_02427</name>
</gene>
<dbReference type="Gene3D" id="3.40.50.450">
    <property type="match status" value="1"/>
</dbReference>
<dbReference type="Pfam" id="PF17782">
    <property type="entry name" value="WHD_DprA"/>
    <property type="match status" value="1"/>
</dbReference>
<dbReference type="Pfam" id="PF02481">
    <property type="entry name" value="DNA_processg_A"/>
    <property type="match status" value="1"/>
</dbReference>
<name>A0A1I0GDZ1_THASX</name>
<feature type="domain" description="DprA winged helix" evidence="3">
    <location>
        <begin position="313"/>
        <end position="359"/>
    </location>
</feature>
<organism evidence="4 5">
    <name type="scientific">Thalassotalea agarivorans</name>
    <name type="common">Thalassomonas agarivorans</name>
    <dbReference type="NCBI Taxonomy" id="349064"/>
    <lineage>
        <taxon>Bacteria</taxon>
        <taxon>Pseudomonadati</taxon>
        <taxon>Pseudomonadota</taxon>
        <taxon>Gammaproteobacteria</taxon>
        <taxon>Alteromonadales</taxon>
        <taxon>Colwelliaceae</taxon>
        <taxon>Thalassotalea</taxon>
    </lineage>
</organism>
<evidence type="ECO:0000259" key="3">
    <source>
        <dbReference type="Pfam" id="PF17782"/>
    </source>
</evidence>
<dbReference type="RefSeq" id="WP_093330817.1">
    <property type="nucleotide sequence ID" value="NZ_AP027363.1"/>
</dbReference>
<dbReference type="InterPro" id="IPR041614">
    <property type="entry name" value="DprA_WH"/>
</dbReference>
<dbReference type="SUPFAM" id="SSF102405">
    <property type="entry name" value="MCP/YpsA-like"/>
    <property type="match status" value="1"/>
</dbReference>